<dbReference type="RefSeq" id="WP_158403756.1">
    <property type="nucleotide sequence ID" value="NZ_CP065376.1"/>
</dbReference>
<accession>A0A3E2TYM0</accession>
<evidence type="ECO:0000256" key="1">
    <source>
        <dbReference type="SAM" id="Phobius"/>
    </source>
</evidence>
<reference evidence="2 3" key="1">
    <citation type="submission" date="2018-08" db="EMBL/GenBank/DDBJ databases">
        <title>A genome reference for cultivated species of the human gut microbiota.</title>
        <authorList>
            <person name="Zou Y."/>
            <person name="Xue W."/>
            <person name="Luo G."/>
        </authorList>
    </citation>
    <scope>NUCLEOTIDE SEQUENCE [LARGE SCALE GENOMIC DNA]</scope>
    <source>
        <strain evidence="2 3">AF32-8AC</strain>
    </source>
</reference>
<feature type="transmembrane region" description="Helical" evidence="1">
    <location>
        <begin position="32"/>
        <end position="50"/>
    </location>
</feature>
<dbReference type="AlphaFoldDB" id="A0A3E2TYM0"/>
<dbReference type="EMBL" id="QVER01000020">
    <property type="protein sequence ID" value="RGB86972.1"/>
    <property type="molecule type" value="Genomic_DNA"/>
</dbReference>
<keyword evidence="1" id="KW-0472">Membrane</keyword>
<name>A0A3E2TYM0_9FIRM</name>
<comment type="caution">
    <text evidence="2">The sequence shown here is derived from an EMBL/GenBank/DDBJ whole genome shotgun (WGS) entry which is preliminary data.</text>
</comment>
<evidence type="ECO:0000313" key="3">
    <source>
        <dbReference type="Proteomes" id="UP000260991"/>
    </source>
</evidence>
<evidence type="ECO:0000313" key="2">
    <source>
        <dbReference type="EMBL" id="RGB86972.1"/>
    </source>
</evidence>
<proteinExistence type="predicted"/>
<gene>
    <name evidence="2" type="ORF">DWZ46_12750</name>
</gene>
<feature type="transmembrane region" description="Helical" evidence="1">
    <location>
        <begin position="92"/>
        <end position="110"/>
    </location>
</feature>
<feature type="transmembrane region" description="Helical" evidence="1">
    <location>
        <begin position="56"/>
        <end position="80"/>
    </location>
</feature>
<keyword evidence="1" id="KW-0812">Transmembrane</keyword>
<keyword evidence="1" id="KW-1133">Transmembrane helix</keyword>
<dbReference type="Proteomes" id="UP000260991">
    <property type="component" value="Unassembled WGS sequence"/>
</dbReference>
<protein>
    <submittedName>
        <fullName evidence="2">Uncharacterized protein</fullName>
    </submittedName>
</protein>
<sequence length="145" mass="15920">MKILGVLLAFVGFALGIYEIINTLRGKENKRILCGVAIAYLGYGVCYSVSQKDLGYLGVAFLFGLIFYAIRVMCVLLRMAAKREKRSLKNDLIVLAVLLVGFIAGMMLPYDKEEEAKRTAESVASVMEKAALPLAGLDYTLDDVN</sequence>
<organism evidence="2 3">
    <name type="scientific">Faecalibacterium prausnitzii</name>
    <dbReference type="NCBI Taxonomy" id="853"/>
    <lineage>
        <taxon>Bacteria</taxon>
        <taxon>Bacillati</taxon>
        <taxon>Bacillota</taxon>
        <taxon>Clostridia</taxon>
        <taxon>Eubacteriales</taxon>
        <taxon>Oscillospiraceae</taxon>
        <taxon>Faecalibacterium</taxon>
    </lineage>
</organism>
<feature type="transmembrane region" description="Helical" evidence="1">
    <location>
        <begin position="6"/>
        <end position="25"/>
    </location>
</feature>